<dbReference type="AlphaFoldDB" id="A0A9J6D8E0"/>
<dbReference type="EMBL" id="JABSTU010000010">
    <property type="protein sequence ID" value="KAH8018296.1"/>
    <property type="molecule type" value="Genomic_DNA"/>
</dbReference>
<feature type="region of interest" description="Disordered" evidence="1">
    <location>
        <begin position="244"/>
        <end position="310"/>
    </location>
</feature>
<gene>
    <name evidence="2" type="ORF">HPB51_001852</name>
</gene>
<name>A0A9J6D8E0_RHIMP</name>
<dbReference type="VEuPathDB" id="VectorBase:LOC119175530"/>
<accession>A0A9J6D8E0</accession>
<reference evidence="2" key="1">
    <citation type="journal article" date="2020" name="Cell">
        <title>Large-Scale Comparative Analyses of Tick Genomes Elucidate Their Genetic Diversity and Vector Capacities.</title>
        <authorList>
            <consortium name="Tick Genome and Microbiome Consortium (TIGMIC)"/>
            <person name="Jia N."/>
            <person name="Wang J."/>
            <person name="Shi W."/>
            <person name="Du L."/>
            <person name="Sun Y."/>
            <person name="Zhan W."/>
            <person name="Jiang J.F."/>
            <person name="Wang Q."/>
            <person name="Zhang B."/>
            <person name="Ji P."/>
            <person name="Bell-Sakyi L."/>
            <person name="Cui X.M."/>
            <person name="Yuan T.T."/>
            <person name="Jiang B.G."/>
            <person name="Yang W.F."/>
            <person name="Lam T.T."/>
            <person name="Chang Q.C."/>
            <person name="Ding S.J."/>
            <person name="Wang X.J."/>
            <person name="Zhu J.G."/>
            <person name="Ruan X.D."/>
            <person name="Zhao L."/>
            <person name="Wei J.T."/>
            <person name="Ye R.Z."/>
            <person name="Que T.C."/>
            <person name="Du C.H."/>
            <person name="Zhou Y.H."/>
            <person name="Cheng J.X."/>
            <person name="Dai P.F."/>
            <person name="Guo W.B."/>
            <person name="Han X.H."/>
            <person name="Huang E.J."/>
            <person name="Li L.F."/>
            <person name="Wei W."/>
            <person name="Gao Y.C."/>
            <person name="Liu J.Z."/>
            <person name="Shao H.Z."/>
            <person name="Wang X."/>
            <person name="Wang C.C."/>
            <person name="Yang T.C."/>
            <person name="Huo Q.B."/>
            <person name="Li W."/>
            <person name="Chen H.Y."/>
            <person name="Chen S.E."/>
            <person name="Zhou L.G."/>
            <person name="Ni X.B."/>
            <person name="Tian J.H."/>
            <person name="Sheng Y."/>
            <person name="Liu T."/>
            <person name="Pan Y.S."/>
            <person name="Xia L.Y."/>
            <person name="Li J."/>
            <person name="Zhao F."/>
            <person name="Cao W.C."/>
        </authorList>
    </citation>
    <scope>NUCLEOTIDE SEQUENCE</scope>
    <source>
        <strain evidence="2">Rmic-2018</strain>
    </source>
</reference>
<protein>
    <submittedName>
        <fullName evidence="2">Uncharacterized protein</fullName>
    </submittedName>
</protein>
<comment type="caution">
    <text evidence="2">The sequence shown here is derived from an EMBL/GenBank/DDBJ whole genome shotgun (WGS) entry which is preliminary data.</text>
</comment>
<evidence type="ECO:0000313" key="3">
    <source>
        <dbReference type="Proteomes" id="UP000821866"/>
    </source>
</evidence>
<keyword evidence="3" id="KW-1185">Reference proteome</keyword>
<evidence type="ECO:0000256" key="1">
    <source>
        <dbReference type="SAM" id="MobiDB-lite"/>
    </source>
</evidence>
<evidence type="ECO:0000313" key="2">
    <source>
        <dbReference type="EMBL" id="KAH8018296.1"/>
    </source>
</evidence>
<feature type="compositionally biased region" description="Basic and acidic residues" evidence="1">
    <location>
        <begin position="287"/>
        <end position="299"/>
    </location>
</feature>
<reference evidence="2" key="2">
    <citation type="submission" date="2021-09" db="EMBL/GenBank/DDBJ databases">
        <authorList>
            <person name="Jia N."/>
            <person name="Wang J."/>
            <person name="Shi W."/>
            <person name="Du L."/>
            <person name="Sun Y."/>
            <person name="Zhan W."/>
            <person name="Jiang J."/>
            <person name="Wang Q."/>
            <person name="Zhang B."/>
            <person name="Ji P."/>
            <person name="Sakyi L.B."/>
            <person name="Cui X."/>
            <person name="Yuan T."/>
            <person name="Jiang B."/>
            <person name="Yang W."/>
            <person name="Lam T.T.-Y."/>
            <person name="Chang Q."/>
            <person name="Ding S."/>
            <person name="Wang X."/>
            <person name="Zhu J."/>
            <person name="Ruan X."/>
            <person name="Zhao L."/>
            <person name="Wei J."/>
            <person name="Que T."/>
            <person name="Du C."/>
            <person name="Cheng J."/>
            <person name="Dai P."/>
            <person name="Han X."/>
            <person name="Huang E."/>
            <person name="Gao Y."/>
            <person name="Liu J."/>
            <person name="Shao H."/>
            <person name="Ye R."/>
            <person name="Li L."/>
            <person name="Wei W."/>
            <person name="Wang X."/>
            <person name="Wang C."/>
            <person name="Huo Q."/>
            <person name="Li W."/>
            <person name="Guo W."/>
            <person name="Chen H."/>
            <person name="Chen S."/>
            <person name="Zhou L."/>
            <person name="Zhou L."/>
            <person name="Ni X."/>
            <person name="Tian J."/>
            <person name="Zhou Y."/>
            <person name="Sheng Y."/>
            <person name="Liu T."/>
            <person name="Pan Y."/>
            <person name="Xia L."/>
            <person name="Li J."/>
            <person name="Zhao F."/>
            <person name="Cao W."/>
        </authorList>
    </citation>
    <scope>NUCLEOTIDE SEQUENCE</scope>
    <source>
        <strain evidence="2">Rmic-2018</strain>
        <tissue evidence="2">Larvae</tissue>
    </source>
</reference>
<sequence length="310" mass="35080">MREVRERLIRLRDRLKESRVCELSPTHPHVLSHLGIAGCPRTQKSSLSAYHRRYARAKLLTEIQYIEANDRHGDQKPLMWTLLFKWVEWQLPRHQVCMRALQQHPEAQISMLPTFELSIYRAEEPTSAGLTKGILRALSRINFQQPAPCVLFGAKMQKGRKWLSFAISDIRPVTTRECFTVLGAETAQVWNGGAFPIVALLNQAHWQHCEHLFLAEVSFLPTHCPQRAYVSFLNLLLAGPNVPRDSRDQARCQSSTPCHRASSEALDNPPALSRPSSLANARAPQRKPWEPGPGRKCDGFRGATAESSLL</sequence>
<dbReference type="Proteomes" id="UP000821866">
    <property type="component" value="Chromosome 8"/>
</dbReference>
<organism evidence="2 3">
    <name type="scientific">Rhipicephalus microplus</name>
    <name type="common">Cattle tick</name>
    <name type="synonym">Boophilus microplus</name>
    <dbReference type="NCBI Taxonomy" id="6941"/>
    <lineage>
        <taxon>Eukaryota</taxon>
        <taxon>Metazoa</taxon>
        <taxon>Ecdysozoa</taxon>
        <taxon>Arthropoda</taxon>
        <taxon>Chelicerata</taxon>
        <taxon>Arachnida</taxon>
        <taxon>Acari</taxon>
        <taxon>Parasitiformes</taxon>
        <taxon>Ixodida</taxon>
        <taxon>Ixodoidea</taxon>
        <taxon>Ixodidae</taxon>
        <taxon>Rhipicephalinae</taxon>
        <taxon>Rhipicephalus</taxon>
        <taxon>Boophilus</taxon>
    </lineage>
</organism>
<proteinExistence type="predicted"/>